<dbReference type="EMBL" id="UINC01024464">
    <property type="protein sequence ID" value="SVA98133.1"/>
    <property type="molecule type" value="Genomic_DNA"/>
</dbReference>
<dbReference type="InterPro" id="IPR045851">
    <property type="entry name" value="AMP-bd_C_sf"/>
</dbReference>
<keyword evidence="6 11" id="KW-1133">Transmembrane helix</keyword>
<keyword evidence="7 11" id="KW-0472">Membrane</keyword>
<reference evidence="14" key="1">
    <citation type="submission" date="2018-05" db="EMBL/GenBank/DDBJ databases">
        <authorList>
            <person name="Lanie J.A."/>
            <person name="Ng W.-L."/>
            <person name="Kazmierczak K.M."/>
            <person name="Andrzejewski T.M."/>
            <person name="Davidsen T.M."/>
            <person name="Wayne K.J."/>
            <person name="Tettelin H."/>
            <person name="Glass J.I."/>
            <person name="Rusch D."/>
            <person name="Podicherti R."/>
            <person name="Tsui H.-C.T."/>
            <person name="Winkler M.E."/>
        </authorList>
    </citation>
    <scope>NUCLEOTIDE SEQUENCE</scope>
</reference>
<evidence type="ECO:0000256" key="7">
    <source>
        <dbReference type="ARBA" id="ARBA00023136"/>
    </source>
</evidence>
<proteinExistence type="inferred from homology"/>
<dbReference type="AlphaFoldDB" id="A0A382AAZ6"/>
<dbReference type="GO" id="GO:0071973">
    <property type="term" value="P:bacterial-type flagellum-dependent cell motility"/>
    <property type="evidence" value="ECO:0007669"/>
    <property type="project" value="InterPro"/>
</dbReference>
<dbReference type="InterPro" id="IPR006182">
    <property type="entry name" value="FliF_N_dom"/>
</dbReference>
<gene>
    <name evidence="14" type="ORF">METZ01_LOCUS150987</name>
</gene>
<dbReference type="NCBIfam" id="TIGR00206">
    <property type="entry name" value="fliF"/>
    <property type="match status" value="1"/>
</dbReference>
<evidence type="ECO:0000256" key="5">
    <source>
        <dbReference type="ARBA" id="ARBA00022692"/>
    </source>
</evidence>
<evidence type="ECO:0000259" key="12">
    <source>
        <dbReference type="Pfam" id="PF01514"/>
    </source>
</evidence>
<evidence type="ECO:0000256" key="1">
    <source>
        <dbReference type="ARBA" id="ARBA00004117"/>
    </source>
</evidence>
<feature type="domain" description="Flagellar M-ring C-terminal" evidence="13">
    <location>
        <begin position="278"/>
        <end position="426"/>
    </location>
</feature>
<keyword evidence="9" id="KW-0175">Coiled coil</keyword>
<evidence type="ECO:0000313" key="14">
    <source>
        <dbReference type="EMBL" id="SVA98133.1"/>
    </source>
</evidence>
<evidence type="ECO:0000256" key="9">
    <source>
        <dbReference type="SAM" id="Coils"/>
    </source>
</evidence>
<evidence type="ECO:0000256" key="11">
    <source>
        <dbReference type="SAM" id="Phobius"/>
    </source>
</evidence>
<evidence type="ECO:0000256" key="4">
    <source>
        <dbReference type="ARBA" id="ARBA00022475"/>
    </source>
</evidence>
<evidence type="ECO:0000256" key="3">
    <source>
        <dbReference type="ARBA" id="ARBA00007971"/>
    </source>
</evidence>
<dbReference type="Pfam" id="PF08345">
    <property type="entry name" value="YscJ_FliF_C"/>
    <property type="match status" value="1"/>
</dbReference>
<dbReference type="GO" id="GO:0009431">
    <property type="term" value="C:bacterial-type flagellum basal body, MS ring"/>
    <property type="evidence" value="ECO:0007669"/>
    <property type="project" value="InterPro"/>
</dbReference>
<dbReference type="Gene3D" id="3.30.300.30">
    <property type="match status" value="1"/>
</dbReference>
<feature type="region of interest" description="Disordered" evidence="10">
    <location>
        <begin position="319"/>
        <end position="358"/>
    </location>
</feature>
<dbReference type="PANTHER" id="PTHR30046">
    <property type="entry name" value="FLAGELLAR M-RING PROTEIN"/>
    <property type="match status" value="1"/>
</dbReference>
<organism evidence="14">
    <name type="scientific">marine metagenome</name>
    <dbReference type="NCBI Taxonomy" id="408172"/>
    <lineage>
        <taxon>unclassified sequences</taxon>
        <taxon>metagenomes</taxon>
        <taxon>ecological metagenomes</taxon>
    </lineage>
</organism>
<sequence length="622" mass="68436">MREFLQSLTNQASSRWDGLSQPWRLALVGVVVALILSLVVSLVLLRSGDYVTLYSGLSDQDRGVLAHALDQQGIGYKLTSDEIQVEVKDIDEARRISTTTQLSGGIGMFGERTLKRQGDRGYEILAPGALRMMSRDEFREFKRQALEGELERTLSTFAGIRAVAVKLSIPESQPFVRDQEAPTASVTLELMATGMDDGGLAVSSIKAIQRVVAYSVAGLKPGNVHVVDQDGIYDSEELVKTNQTSTDKSAEVLNLKAQYESYYLKKARRAIEIYENRVRIAGLEVEVSLTDTKTLKSEFKPSMADAGTGVIRSKLTERESFEGEGSAPGGEPGVESNLFPPEYETAGPGSGPSTYDKSKEITNYEMDQITTEETSTPTAVVKSAAIVVDFSLQDEVESIKTTVANTLGLAAVAGLNDKISIQLTQFPVVQDIQEAIQELPPPVWVQLAQMIVLAVVLIAILIFLRSWLARPSSSQEMIDEPPTVQLGEEHLPKGLTVKDYIDQLLNEQFAYMKKEHEESKEQVQVDHVEKQRVEVQDAQQEAEEQAQVEAIEIEKMAQEEEVLKEETESERQKDVFEQVKEFAETDPGATADVLRTWLADGDGSISETDSADSGDSEEDEGS</sequence>
<evidence type="ECO:0000259" key="13">
    <source>
        <dbReference type="Pfam" id="PF08345"/>
    </source>
</evidence>
<accession>A0A382AAZ6</accession>
<feature type="region of interest" description="Disordered" evidence="10">
    <location>
        <begin position="599"/>
        <end position="622"/>
    </location>
</feature>
<evidence type="ECO:0000256" key="10">
    <source>
        <dbReference type="SAM" id="MobiDB-lite"/>
    </source>
</evidence>
<dbReference type="InterPro" id="IPR013556">
    <property type="entry name" value="Flag_M-ring_C"/>
</dbReference>
<evidence type="ECO:0000256" key="8">
    <source>
        <dbReference type="ARBA" id="ARBA00023143"/>
    </source>
</evidence>
<protein>
    <recommendedName>
        <fullName evidence="15">Flagellar M-ring protein FliF</fullName>
    </recommendedName>
</protein>
<feature type="coiled-coil region" evidence="9">
    <location>
        <begin position="525"/>
        <end position="573"/>
    </location>
</feature>
<feature type="transmembrane region" description="Helical" evidence="11">
    <location>
        <begin position="443"/>
        <end position="464"/>
    </location>
</feature>
<dbReference type="GO" id="GO:0003774">
    <property type="term" value="F:cytoskeletal motor activity"/>
    <property type="evidence" value="ECO:0007669"/>
    <property type="project" value="InterPro"/>
</dbReference>
<dbReference type="InterPro" id="IPR043427">
    <property type="entry name" value="YscJ/FliF"/>
</dbReference>
<dbReference type="GO" id="GO:0005886">
    <property type="term" value="C:plasma membrane"/>
    <property type="evidence" value="ECO:0007669"/>
    <property type="project" value="UniProtKB-SubCell"/>
</dbReference>
<dbReference type="InterPro" id="IPR000067">
    <property type="entry name" value="FlgMring_FliF"/>
</dbReference>
<keyword evidence="5 11" id="KW-0812">Transmembrane</keyword>
<evidence type="ECO:0008006" key="15">
    <source>
        <dbReference type="Google" id="ProtNLM"/>
    </source>
</evidence>
<feature type="transmembrane region" description="Helical" evidence="11">
    <location>
        <begin position="25"/>
        <end position="45"/>
    </location>
</feature>
<dbReference type="PANTHER" id="PTHR30046:SF0">
    <property type="entry name" value="FLAGELLAR M-RING PROTEIN"/>
    <property type="match status" value="1"/>
</dbReference>
<comment type="similarity">
    <text evidence="3">Belongs to the FliF family.</text>
</comment>
<comment type="subcellular location">
    <subcellularLocation>
        <location evidence="1">Bacterial flagellum basal body</location>
    </subcellularLocation>
    <subcellularLocation>
        <location evidence="2">Cell membrane</location>
        <topology evidence="2">Multi-pass membrane protein</topology>
    </subcellularLocation>
</comment>
<keyword evidence="4" id="KW-1003">Cell membrane</keyword>
<name>A0A382AAZ6_9ZZZZ</name>
<feature type="compositionally biased region" description="Acidic residues" evidence="10">
    <location>
        <begin position="609"/>
        <end position="622"/>
    </location>
</feature>
<dbReference type="Pfam" id="PF01514">
    <property type="entry name" value="YscJ_FliF"/>
    <property type="match status" value="1"/>
</dbReference>
<evidence type="ECO:0000256" key="6">
    <source>
        <dbReference type="ARBA" id="ARBA00022989"/>
    </source>
</evidence>
<keyword evidence="8" id="KW-0975">Bacterial flagellum</keyword>
<evidence type="ECO:0000256" key="2">
    <source>
        <dbReference type="ARBA" id="ARBA00004651"/>
    </source>
</evidence>
<feature type="domain" description="Flagellar M-ring N-terminal" evidence="12">
    <location>
        <begin position="47"/>
        <end position="231"/>
    </location>
</feature>
<dbReference type="PRINTS" id="PR01009">
    <property type="entry name" value="FLGMRINGFLIF"/>
</dbReference>